<dbReference type="Pfam" id="PF00501">
    <property type="entry name" value="AMP-binding"/>
    <property type="match status" value="1"/>
</dbReference>
<dbReference type="InterPro" id="IPR042099">
    <property type="entry name" value="ANL_N_sf"/>
</dbReference>
<sequence length="514" mass="54451">MYPGSIAAQVPDRPAIVLAETGETVTHRELDVRSARLAGALRRRGLTGGDTVAILLGNDVRWGDVCWACWRSGLVLAAIDHHLTARELEPVLADAAPGAVVTTPEHRPVVAAAIAAAGLPEPVWLLVGGTGDTDLDAVLADDAQRLALPERAGGRLLFSSGTTGRPKPALVPPSGQHPDEVGVRSAGLMRMLRFTVPDGDRVPADGDVLLVPGPAYHAGPLGFLQSVHQSGGTVVLMRRFDAEGALAAIARHRVTHSQWVPTMFVRLLRLPDAVRTRYDLSSHRVAVHAAAPCPPSVKRAVLAWWGPIVFEYYGASEGYGRTVIGPEEWLAHPGSVGRAVASRVAVADEDGRFLPAGQDGTVWFARPDAPEPAVDADGRADLAGTPGWGSVADLGQLDADGYLYLTGRAGQTIITGGVNVHPREVEDLLLEHPAVDDVAVVGVPDDEFGERVVAVVVAAPGVDVGDELLDWARERLAPAKCPRALRVVAALPRNDAGKLLHRRVREQLLTVDAR</sequence>
<evidence type="ECO:0000259" key="5">
    <source>
        <dbReference type="Pfam" id="PF13193"/>
    </source>
</evidence>
<feature type="domain" description="AMP-dependent synthetase/ligase" evidence="4">
    <location>
        <begin position="7"/>
        <end position="367"/>
    </location>
</feature>
<name>A0ABV9ZFR1_9PSEU</name>
<dbReference type="InterPro" id="IPR025110">
    <property type="entry name" value="AMP-bd_C"/>
</dbReference>
<keyword evidence="2" id="KW-0436">Ligase</keyword>
<dbReference type="InterPro" id="IPR000873">
    <property type="entry name" value="AMP-dep_synth/lig_dom"/>
</dbReference>
<dbReference type="EMBL" id="JBHSKG010000005">
    <property type="protein sequence ID" value="MFC5138943.1"/>
    <property type="molecule type" value="Genomic_DNA"/>
</dbReference>
<feature type="region of interest" description="Disordered" evidence="3">
    <location>
        <begin position="157"/>
        <end position="180"/>
    </location>
</feature>
<dbReference type="Proteomes" id="UP001596175">
    <property type="component" value="Unassembled WGS sequence"/>
</dbReference>
<comment type="caution">
    <text evidence="6">The sequence shown here is derived from an EMBL/GenBank/DDBJ whole genome shotgun (WGS) entry which is preliminary data.</text>
</comment>
<dbReference type="PANTHER" id="PTHR43201:SF5">
    <property type="entry name" value="MEDIUM-CHAIN ACYL-COA LIGASE ACSF2, MITOCHONDRIAL"/>
    <property type="match status" value="1"/>
</dbReference>
<proteinExistence type="inferred from homology"/>
<protein>
    <submittedName>
        <fullName evidence="6">AMP-binding protein</fullName>
    </submittedName>
</protein>
<organism evidence="6 7">
    <name type="scientific">Actinomycetospora rhizophila</name>
    <dbReference type="NCBI Taxonomy" id="1416876"/>
    <lineage>
        <taxon>Bacteria</taxon>
        <taxon>Bacillati</taxon>
        <taxon>Actinomycetota</taxon>
        <taxon>Actinomycetes</taxon>
        <taxon>Pseudonocardiales</taxon>
        <taxon>Pseudonocardiaceae</taxon>
        <taxon>Actinomycetospora</taxon>
    </lineage>
</organism>
<comment type="similarity">
    <text evidence="1">Belongs to the ATP-dependent AMP-binding enzyme family.</text>
</comment>
<accession>A0ABV9ZFR1</accession>
<evidence type="ECO:0000256" key="3">
    <source>
        <dbReference type="SAM" id="MobiDB-lite"/>
    </source>
</evidence>
<gene>
    <name evidence="6" type="ORF">ACFPK1_11925</name>
</gene>
<dbReference type="Gene3D" id="3.40.50.12780">
    <property type="entry name" value="N-terminal domain of ligase-like"/>
    <property type="match status" value="1"/>
</dbReference>
<dbReference type="InterPro" id="IPR020845">
    <property type="entry name" value="AMP-binding_CS"/>
</dbReference>
<reference evidence="7" key="1">
    <citation type="journal article" date="2019" name="Int. J. Syst. Evol. Microbiol.">
        <title>The Global Catalogue of Microorganisms (GCM) 10K type strain sequencing project: providing services to taxonomists for standard genome sequencing and annotation.</title>
        <authorList>
            <consortium name="The Broad Institute Genomics Platform"/>
            <consortium name="The Broad Institute Genome Sequencing Center for Infectious Disease"/>
            <person name="Wu L."/>
            <person name="Ma J."/>
        </authorList>
    </citation>
    <scope>NUCLEOTIDE SEQUENCE [LARGE SCALE GENOMIC DNA]</scope>
    <source>
        <strain evidence="7">XZYJ18</strain>
    </source>
</reference>
<dbReference type="PANTHER" id="PTHR43201">
    <property type="entry name" value="ACYL-COA SYNTHETASE"/>
    <property type="match status" value="1"/>
</dbReference>
<dbReference type="SUPFAM" id="SSF56801">
    <property type="entry name" value="Acetyl-CoA synthetase-like"/>
    <property type="match status" value="1"/>
</dbReference>
<evidence type="ECO:0000313" key="7">
    <source>
        <dbReference type="Proteomes" id="UP001596175"/>
    </source>
</evidence>
<dbReference type="PROSITE" id="PS00455">
    <property type="entry name" value="AMP_BINDING"/>
    <property type="match status" value="1"/>
</dbReference>
<feature type="domain" description="AMP-binding enzyme C-terminal" evidence="5">
    <location>
        <begin position="424"/>
        <end position="498"/>
    </location>
</feature>
<keyword evidence="7" id="KW-1185">Reference proteome</keyword>
<dbReference type="Pfam" id="PF13193">
    <property type="entry name" value="AMP-binding_C"/>
    <property type="match status" value="1"/>
</dbReference>
<dbReference type="InterPro" id="IPR045851">
    <property type="entry name" value="AMP-bd_C_sf"/>
</dbReference>
<evidence type="ECO:0000313" key="6">
    <source>
        <dbReference type="EMBL" id="MFC5138943.1"/>
    </source>
</evidence>
<evidence type="ECO:0000256" key="1">
    <source>
        <dbReference type="ARBA" id="ARBA00006432"/>
    </source>
</evidence>
<dbReference type="Gene3D" id="3.30.300.30">
    <property type="match status" value="1"/>
</dbReference>
<evidence type="ECO:0000259" key="4">
    <source>
        <dbReference type="Pfam" id="PF00501"/>
    </source>
</evidence>
<evidence type="ECO:0000256" key="2">
    <source>
        <dbReference type="ARBA" id="ARBA00022598"/>
    </source>
</evidence>
<dbReference type="RefSeq" id="WP_378021139.1">
    <property type="nucleotide sequence ID" value="NZ_JBHSKG010000005.1"/>
</dbReference>